<name>A0A8J4W724_9ROSI</name>
<accession>A0A8J4W724</accession>
<protein>
    <submittedName>
        <fullName evidence="1">Uncharacterized protein</fullName>
    </submittedName>
</protein>
<evidence type="ECO:0000313" key="2">
    <source>
        <dbReference type="Proteomes" id="UP000737018"/>
    </source>
</evidence>
<organism evidence="1 2">
    <name type="scientific">Castanea mollissima</name>
    <name type="common">Chinese chestnut</name>
    <dbReference type="NCBI Taxonomy" id="60419"/>
    <lineage>
        <taxon>Eukaryota</taxon>
        <taxon>Viridiplantae</taxon>
        <taxon>Streptophyta</taxon>
        <taxon>Embryophyta</taxon>
        <taxon>Tracheophyta</taxon>
        <taxon>Spermatophyta</taxon>
        <taxon>Magnoliopsida</taxon>
        <taxon>eudicotyledons</taxon>
        <taxon>Gunneridae</taxon>
        <taxon>Pentapetalae</taxon>
        <taxon>rosids</taxon>
        <taxon>fabids</taxon>
        <taxon>Fagales</taxon>
        <taxon>Fagaceae</taxon>
        <taxon>Castanea</taxon>
    </lineage>
</organism>
<dbReference type="InterPro" id="IPR027417">
    <property type="entry name" value="P-loop_NTPase"/>
</dbReference>
<evidence type="ECO:0000313" key="1">
    <source>
        <dbReference type="EMBL" id="KAF3975956.1"/>
    </source>
</evidence>
<dbReference type="AlphaFoldDB" id="A0A8J4W724"/>
<sequence>MNLQSRGMMPIQLDDLDDKFTNGHAVFNQVEINTMFVFFGLFRFLTGSYPPMENRPTLTGRICAVGKVDQQKLLKQKGCIMWITGLSCSGLLLHCQHMDRSYQECSSFYLSFHSTSSNLDDRNRVVYVQTQWMDSFTERQWHYGAHHIGIRVASYAGLRNSKIISLINMDAEKIGDLCW</sequence>
<dbReference type="EMBL" id="JRKL02000047">
    <property type="protein sequence ID" value="KAF3975956.1"/>
    <property type="molecule type" value="Genomic_DNA"/>
</dbReference>
<reference evidence="1" key="1">
    <citation type="submission" date="2020-03" db="EMBL/GenBank/DDBJ databases">
        <title>Castanea mollissima Vanexum genome sequencing.</title>
        <authorList>
            <person name="Staton M."/>
        </authorList>
    </citation>
    <scope>NUCLEOTIDE SEQUENCE</scope>
    <source>
        <tissue evidence="1">Leaf</tissue>
    </source>
</reference>
<proteinExistence type="predicted"/>
<gene>
    <name evidence="1" type="ORF">CMV_000830</name>
</gene>
<keyword evidence="2" id="KW-1185">Reference proteome</keyword>
<dbReference type="Proteomes" id="UP000737018">
    <property type="component" value="Unassembled WGS sequence"/>
</dbReference>
<comment type="caution">
    <text evidence="1">The sequence shown here is derived from an EMBL/GenBank/DDBJ whole genome shotgun (WGS) entry which is preliminary data.</text>
</comment>
<dbReference type="Gene3D" id="3.40.50.300">
    <property type="entry name" value="P-loop containing nucleotide triphosphate hydrolases"/>
    <property type="match status" value="1"/>
</dbReference>